<feature type="region of interest" description="Disordered" evidence="3">
    <location>
        <begin position="1"/>
        <end position="34"/>
    </location>
</feature>
<sequence length="457" mass="49569">MPPKRKAAAATAASQRTLHSFATTSKTTVASTSGRKGVKRKLEVSTEKNIDARPVIVQDGDEDVVVVPMKRIKTSTVETKQTPAKPKASGTLDSFLRSPAAVAVAATTTPTTALKKEKKAAQLPLDKFVIKTPQKTSSLTQRSGNSPSKKDQDETKQAEETVEEGEGNDERDDEKLPESLASLITLHGALLTSLLLHRAQNSSGVFPSFAAMKPHIERLTGKRVSMDEIRRIVFLSHYNSSSSSSTGLHLVDYGAGKVCIKFVEAADDAKLVHSETLKRSFTRKAHEFWTHLRSDDVPLAQITEHIHKTTINAVLHGKSQRLIKELKATPTKSTLNFTAKKPGTPSARGNSLLDRIRAKAAAAEKSPSSEELVRRAAEGRVREVTEILRSYRAKGDSVGLRAAVDNVRESVKNPIGSAEAEMAVRLVGQREGWCSIREVGGVGAVVFHRFEGDASFA</sequence>
<evidence type="ECO:0000313" key="6">
    <source>
        <dbReference type="Proteomes" id="UP000326924"/>
    </source>
</evidence>
<name>A0A5J5F9B2_9PEZI</name>
<evidence type="ECO:0000256" key="1">
    <source>
        <dbReference type="ARBA" id="ARBA00008356"/>
    </source>
</evidence>
<protein>
    <recommendedName>
        <fullName evidence="4">DNA replication factor Cdt1 C-terminal domain-containing protein</fullName>
    </recommendedName>
</protein>
<dbReference type="Proteomes" id="UP000326924">
    <property type="component" value="Unassembled WGS sequence"/>
</dbReference>
<keyword evidence="2" id="KW-0131">Cell cycle</keyword>
<gene>
    <name evidence="5" type="ORF">FN846DRAFT_103070</name>
</gene>
<dbReference type="EMBL" id="VXIS01000014">
    <property type="protein sequence ID" value="KAA8913528.1"/>
    <property type="molecule type" value="Genomic_DNA"/>
</dbReference>
<comment type="similarity">
    <text evidence="1">Belongs to the Cdt1 family.</text>
</comment>
<evidence type="ECO:0000256" key="3">
    <source>
        <dbReference type="SAM" id="MobiDB-lite"/>
    </source>
</evidence>
<dbReference type="Pfam" id="PF16679">
    <property type="entry name" value="CDT1_C"/>
    <property type="match status" value="1"/>
</dbReference>
<dbReference type="InParanoid" id="A0A5J5F9B2"/>
<feature type="compositionally biased region" description="Acidic residues" evidence="3">
    <location>
        <begin position="160"/>
        <end position="172"/>
    </location>
</feature>
<feature type="compositionally biased region" description="Polar residues" evidence="3">
    <location>
        <begin position="133"/>
        <end position="147"/>
    </location>
</feature>
<dbReference type="Pfam" id="PF26121">
    <property type="entry name" value="HTH_CDT1"/>
    <property type="match status" value="1"/>
</dbReference>
<dbReference type="OrthoDB" id="341730at2759"/>
<evidence type="ECO:0000259" key="4">
    <source>
        <dbReference type="Pfam" id="PF16679"/>
    </source>
</evidence>
<evidence type="ECO:0000313" key="5">
    <source>
        <dbReference type="EMBL" id="KAA8913528.1"/>
    </source>
</evidence>
<proteinExistence type="inferred from homology"/>
<comment type="caution">
    <text evidence="5">The sequence shown here is derived from an EMBL/GenBank/DDBJ whole genome shotgun (WGS) entry which is preliminary data.</text>
</comment>
<feature type="compositionally biased region" description="Basic and acidic residues" evidence="3">
    <location>
        <begin position="148"/>
        <end position="159"/>
    </location>
</feature>
<feature type="compositionally biased region" description="Low complexity" evidence="3">
    <location>
        <begin position="20"/>
        <end position="33"/>
    </location>
</feature>
<dbReference type="AlphaFoldDB" id="A0A5J5F9B2"/>
<reference evidence="5 6" key="1">
    <citation type="submission" date="2019-09" db="EMBL/GenBank/DDBJ databases">
        <title>Draft genome of the ectomycorrhizal ascomycete Sphaerosporella brunnea.</title>
        <authorList>
            <consortium name="DOE Joint Genome Institute"/>
            <person name="Benucci G.M."/>
            <person name="Marozzi G."/>
            <person name="Antonielli L."/>
            <person name="Sanchez S."/>
            <person name="Marco P."/>
            <person name="Wang X."/>
            <person name="Falini L.B."/>
            <person name="Barry K."/>
            <person name="Haridas S."/>
            <person name="Lipzen A."/>
            <person name="Labutti K."/>
            <person name="Grigoriev I.V."/>
            <person name="Murat C."/>
            <person name="Martin F."/>
            <person name="Albertini E."/>
            <person name="Donnini D."/>
            <person name="Bonito G."/>
        </authorList>
    </citation>
    <scope>NUCLEOTIDE SEQUENCE [LARGE SCALE GENOMIC DNA]</scope>
    <source>
        <strain evidence="5 6">Sb_GMNB300</strain>
    </source>
</reference>
<evidence type="ECO:0000256" key="2">
    <source>
        <dbReference type="ARBA" id="ARBA00023306"/>
    </source>
</evidence>
<dbReference type="InterPro" id="IPR032054">
    <property type="entry name" value="Cdt1_C"/>
</dbReference>
<dbReference type="InterPro" id="IPR038090">
    <property type="entry name" value="Cdt1_C_WH_dom_sf"/>
</dbReference>
<keyword evidence="6" id="KW-1185">Reference proteome</keyword>
<feature type="region of interest" description="Disordered" evidence="3">
    <location>
        <begin position="132"/>
        <end position="175"/>
    </location>
</feature>
<feature type="domain" description="DNA replication factor Cdt1 C-terminal" evidence="4">
    <location>
        <begin position="351"/>
        <end position="438"/>
    </location>
</feature>
<organism evidence="5 6">
    <name type="scientific">Sphaerosporella brunnea</name>
    <dbReference type="NCBI Taxonomy" id="1250544"/>
    <lineage>
        <taxon>Eukaryota</taxon>
        <taxon>Fungi</taxon>
        <taxon>Dikarya</taxon>
        <taxon>Ascomycota</taxon>
        <taxon>Pezizomycotina</taxon>
        <taxon>Pezizomycetes</taxon>
        <taxon>Pezizales</taxon>
        <taxon>Pyronemataceae</taxon>
        <taxon>Sphaerosporella</taxon>
    </lineage>
</organism>
<accession>A0A5J5F9B2</accession>
<dbReference type="Gene3D" id="1.10.10.1420">
    <property type="entry name" value="DNA replication factor Cdt1, C-terminal WH domain"/>
    <property type="match status" value="1"/>
</dbReference>